<dbReference type="InterPro" id="IPR008972">
    <property type="entry name" value="Cupredoxin"/>
</dbReference>
<dbReference type="InterPro" id="IPR002355">
    <property type="entry name" value="Cu_oxidase_Cu_BS"/>
</dbReference>
<gene>
    <name evidence="8" type="ORF">H0I76_09795</name>
</gene>
<dbReference type="Gene3D" id="2.60.40.420">
    <property type="entry name" value="Cupredoxins - blue copper proteins"/>
    <property type="match status" value="3"/>
</dbReference>
<comment type="caution">
    <text evidence="8">The sequence shown here is derived from an EMBL/GenBank/DDBJ whole genome shotgun (WGS) entry which is preliminary data.</text>
</comment>
<dbReference type="PANTHER" id="PTHR11709">
    <property type="entry name" value="MULTI-COPPER OXIDASE"/>
    <property type="match status" value="1"/>
</dbReference>
<evidence type="ECO:0000259" key="7">
    <source>
        <dbReference type="Pfam" id="PF07732"/>
    </source>
</evidence>
<keyword evidence="9" id="KW-1185">Reference proteome</keyword>
<keyword evidence="3" id="KW-0186">Copper</keyword>
<dbReference type="Proteomes" id="UP000655420">
    <property type="component" value="Unassembled WGS sequence"/>
</dbReference>
<dbReference type="AlphaFoldDB" id="A0A8J7M884"/>
<evidence type="ECO:0000256" key="2">
    <source>
        <dbReference type="ARBA" id="ARBA00023002"/>
    </source>
</evidence>
<dbReference type="InterPro" id="IPR001117">
    <property type="entry name" value="Cu-oxidase_2nd"/>
</dbReference>
<proteinExistence type="predicted"/>
<feature type="signal peptide" evidence="4">
    <location>
        <begin position="1"/>
        <end position="27"/>
    </location>
</feature>
<feature type="chain" id="PRO_5035164287" evidence="4">
    <location>
        <begin position="28"/>
        <end position="622"/>
    </location>
</feature>
<dbReference type="CDD" id="cd13896">
    <property type="entry name" value="CuRO_3_CopA"/>
    <property type="match status" value="1"/>
</dbReference>
<dbReference type="InterPro" id="IPR045087">
    <property type="entry name" value="Cu-oxidase_fam"/>
</dbReference>
<dbReference type="PROSITE" id="PS00079">
    <property type="entry name" value="MULTICOPPER_OXIDASE1"/>
    <property type="match status" value="1"/>
</dbReference>
<dbReference type="InterPro" id="IPR006376">
    <property type="entry name" value="Cu-R_CopA"/>
</dbReference>
<evidence type="ECO:0000256" key="3">
    <source>
        <dbReference type="ARBA" id="ARBA00023008"/>
    </source>
</evidence>
<dbReference type="InterPro" id="IPR034282">
    <property type="entry name" value="CuRO_2_CopA"/>
</dbReference>
<organism evidence="8 9">
    <name type="scientific">Thermohalobaculum xanthum</name>
    <dbReference type="NCBI Taxonomy" id="2753746"/>
    <lineage>
        <taxon>Bacteria</taxon>
        <taxon>Pseudomonadati</taxon>
        <taxon>Pseudomonadota</taxon>
        <taxon>Alphaproteobacteria</taxon>
        <taxon>Rhodobacterales</taxon>
        <taxon>Paracoccaceae</taxon>
        <taxon>Thermohalobaculum</taxon>
    </lineage>
</organism>
<dbReference type="InterPro" id="IPR011706">
    <property type="entry name" value="Cu-oxidase_C"/>
</dbReference>
<evidence type="ECO:0000259" key="6">
    <source>
        <dbReference type="Pfam" id="PF07731"/>
    </source>
</evidence>
<dbReference type="Pfam" id="PF00394">
    <property type="entry name" value="Cu-oxidase"/>
    <property type="match status" value="1"/>
</dbReference>
<evidence type="ECO:0000313" key="8">
    <source>
        <dbReference type="EMBL" id="MBK0399483.1"/>
    </source>
</evidence>
<dbReference type="InterPro" id="IPR011707">
    <property type="entry name" value="Cu-oxidase-like_N"/>
</dbReference>
<evidence type="ECO:0000313" key="9">
    <source>
        <dbReference type="Proteomes" id="UP000655420"/>
    </source>
</evidence>
<dbReference type="PANTHER" id="PTHR11709:SF394">
    <property type="entry name" value="FI03373P-RELATED"/>
    <property type="match status" value="1"/>
</dbReference>
<dbReference type="InterPro" id="IPR034279">
    <property type="entry name" value="CuRO_3_CopA"/>
</dbReference>
<dbReference type="GO" id="GO:0042597">
    <property type="term" value="C:periplasmic space"/>
    <property type="evidence" value="ECO:0007669"/>
    <property type="project" value="InterPro"/>
</dbReference>
<dbReference type="EMBL" id="JAEHHL010000006">
    <property type="protein sequence ID" value="MBK0399483.1"/>
    <property type="molecule type" value="Genomic_DNA"/>
</dbReference>
<feature type="domain" description="Plastocyanin-like" evidence="7">
    <location>
        <begin position="44"/>
        <end position="145"/>
    </location>
</feature>
<dbReference type="Pfam" id="PF07732">
    <property type="entry name" value="Cu-oxidase_3"/>
    <property type="match status" value="1"/>
</dbReference>
<dbReference type="GO" id="GO:0016491">
    <property type="term" value="F:oxidoreductase activity"/>
    <property type="evidence" value="ECO:0007669"/>
    <property type="project" value="UniProtKB-KW"/>
</dbReference>
<feature type="domain" description="Plastocyanin-like" evidence="6">
    <location>
        <begin position="474"/>
        <end position="592"/>
    </location>
</feature>
<dbReference type="InterPro" id="IPR033138">
    <property type="entry name" value="Cu_oxidase_CS"/>
</dbReference>
<keyword evidence="4" id="KW-0732">Signal</keyword>
<evidence type="ECO:0000256" key="4">
    <source>
        <dbReference type="SAM" id="SignalP"/>
    </source>
</evidence>
<dbReference type="PROSITE" id="PS00080">
    <property type="entry name" value="MULTICOPPER_OXIDASE2"/>
    <property type="match status" value="1"/>
</dbReference>
<dbReference type="SUPFAM" id="SSF49503">
    <property type="entry name" value="Cupredoxins"/>
    <property type="match status" value="3"/>
</dbReference>
<dbReference type="CDD" id="cd13874">
    <property type="entry name" value="CuRO_2_CopA"/>
    <property type="match status" value="1"/>
</dbReference>
<keyword evidence="2" id="KW-0560">Oxidoreductase</keyword>
<protein>
    <submittedName>
        <fullName evidence="8">Copper resistance system multicopper oxidase</fullName>
    </submittedName>
</protein>
<dbReference type="NCBIfam" id="TIGR01480">
    <property type="entry name" value="copper_res_A"/>
    <property type="match status" value="1"/>
</dbReference>
<accession>A0A8J7M884</accession>
<name>A0A8J7M884_9RHOB</name>
<dbReference type="GO" id="GO:0005507">
    <property type="term" value="F:copper ion binding"/>
    <property type="evidence" value="ECO:0007669"/>
    <property type="project" value="InterPro"/>
</dbReference>
<keyword evidence="1" id="KW-0479">Metal-binding</keyword>
<sequence>MISRLGRAGLTGLAVAMGIGFAAPAPAGTYELTVDRVRIDTGEFRKRGIGYNGASPGPVLRFTEGEDVTINVTNNLSEPTSVHWHGLILPFQQDGVPGVSFPGIAPGETFTYRFPVVQAGTYWFHSHSGFQEPDGAYGAIVIEPAAREPFRYDRDYVVQLTDAHPHSGSRIMRNLKMMPDYYNRQQRTLLDLLGDASDLGLGAALADRADWGSMRMMPTDIEDVQGYTALINGKGPGQNWTGLFEPGERVRLRFINSSAMSYFDIRIPGLKMTVVQADGQNVQPVTVDELRIAVAETYDVIVRPTEARAYSILAESMGRTAMARGTLAPREGMAGDIPPLREPPRLTMADMGMAHGDHGGMDHGAMAGGGHVMPDGSVMAGASHDGHGTGASHVMPDGTVMQGAAHDAAGHGGGSHTMPDGTVMPGMDHSVHGGAGSDPFYAAGSGLNPEPAEEGGRFLSYADLKAQKPLYPHREPTREIELRLTGNMERYIWSIDGVKHSDAEPIRLTYGERVRITFVNETMMTHPMHLHGMWSILDNGNKGWNPAKHVVSVSPGTTVSMEVEVDAPGRWVFHCHLAYHMEAGMMREVIVEGGPEGASYDAAGAGAQGHGAAPGMKHGAGG</sequence>
<feature type="domain" description="Plastocyanin-like" evidence="5">
    <location>
        <begin position="228"/>
        <end position="318"/>
    </location>
</feature>
<reference evidence="8" key="1">
    <citation type="submission" date="2020-12" db="EMBL/GenBank/DDBJ databases">
        <title>Bacterial taxonomy.</title>
        <authorList>
            <person name="Pan X."/>
        </authorList>
    </citation>
    <scope>NUCLEOTIDE SEQUENCE</scope>
    <source>
        <strain evidence="8">M0105</strain>
    </source>
</reference>
<evidence type="ECO:0000259" key="5">
    <source>
        <dbReference type="Pfam" id="PF00394"/>
    </source>
</evidence>
<evidence type="ECO:0000256" key="1">
    <source>
        <dbReference type="ARBA" id="ARBA00022723"/>
    </source>
</evidence>
<dbReference type="Pfam" id="PF07731">
    <property type="entry name" value="Cu-oxidase_2"/>
    <property type="match status" value="1"/>
</dbReference>